<feature type="transmembrane region" description="Helical" evidence="1">
    <location>
        <begin position="29"/>
        <end position="45"/>
    </location>
</feature>
<protein>
    <recommendedName>
        <fullName evidence="4">LPXTG cell wall anchor domain-containing protein</fullName>
    </recommendedName>
</protein>
<keyword evidence="1" id="KW-0812">Transmembrane</keyword>
<accession>A0ABQ5MNP7</accession>
<comment type="caution">
    <text evidence="2">The sequence shown here is derived from an EMBL/GenBank/DDBJ whole genome shotgun (WGS) entry which is preliminary data.</text>
</comment>
<proteinExistence type="predicted"/>
<dbReference type="Proteomes" id="UP001209654">
    <property type="component" value="Unassembled WGS sequence"/>
</dbReference>
<organism evidence="2 3">
    <name type="scientific">Arthrobacter mangrovi</name>
    <dbReference type="NCBI Taxonomy" id="2966350"/>
    <lineage>
        <taxon>Bacteria</taxon>
        <taxon>Bacillati</taxon>
        <taxon>Actinomycetota</taxon>
        <taxon>Actinomycetes</taxon>
        <taxon>Micrococcales</taxon>
        <taxon>Micrococcaceae</taxon>
        <taxon>Arthrobacter</taxon>
    </lineage>
</organism>
<keyword evidence="1" id="KW-0472">Membrane</keyword>
<evidence type="ECO:0000256" key="1">
    <source>
        <dbReference type="SAM" id="Phobius"/>
    </source>
</evidence>
<reference evidence="2 3" key="1">
    <citation type="journal article" date="2023" name="Int. J. Syst. Evol. Microbiol.">
        <title>Arthrobacter mangrovi sp. nov., an actinobacterium isolated from the rhizosphere of a mangrove.</title>
        <authorList>
            <person name="Hamada M."/>
            <person name="Saitou S."/>
            <person name="Enomoto N."/>
            <person name="Nanri K."/>
            <person name="Hidaka K."/>
            <person name="Miura T."/>
            <person name="Tamura T."/>
        </authorList>
    </citation>
    <scope>NUCLEOTIDE SEQUENCE [LARGE SCALE GENOMIC DNA]</scope>
    <source>
        <strain evidence="2 3">NBRC 112813</strain>
    </source>
</reference>
<keyword evidence="1" id="KW-1133">Transmembrane helix</keyword>
<evidence type="ECO:0008006" key="4">
    <source>
        <dbReference type="Google" id="ProtNLM"/>
    </source>
</evidence>
<dbReference type="EMBL" id="BRVS01000001">
    <property type="protein sequence ID" value="GLB65566.1"/>
    <property type="molecule type" value="Genomic_DNA"/>
</dbReference>
<keyword evidence="3" id="KW-1185">Reference proteome</keyword>
<evidence type="ECO:0000313" key="3">
    <source>
        <dbReference type="Proteomes" id="UP001209654"/>
    </source>
</evidence>
<sequence>MKQLLVFLAIAAIVLLVLGLAVQTVRLLVYLGTGVLIVAGILYFLRRDRD</sequence>
<evidence type="ECO:0000313" key="2">
    <source>
        <dbReference type="EMBL" id="GLB65566.1"/>
    </source>
</evidence>
<dbReference type="RefSeq" id="WP_264793762.1">
    <property type="nucleotide sequence ID" value="NZ_BRVS01000001.1"/>
</dbReference>
<name>A0ABQ5MNP7_9MICC</name>
<gene>
    <name evidence="2" type="ORF">AHIS1636_00050</name>
</gene>